<gene>
    <name evidence="2" type="ORF">NDU88_001671</name>
</gene>
<proteinExistence type="predicted"/>
<feature type="compositionally biased region" description="Basic and acidic residues" evidence="1">
    <location>
        <begin position="9"/>
        <end position="18"/>
    </location>
</feature>
<dbReference type="Proteomes" id="UP001066276">
    <property type="component" value="Chromosome 7"/>
</dbReference>
<comment type="caution">
    <text evidence="2">The sequence shown here is derived from an EMBL/GenBank/DDBJ whole genome shotgun (WGS) entry which is preliminary data.</text>
</comment>
<sequence length="85" mass="9663">MSHGLSTEISREMPDLKMESSPSNSLWFGIRISHGGAMRYESYVKDALRYSYHRDYLGCILTGRTIGLMKSVALYISNIEKELPC</sequence>
<accession>A0AAV7P9F7</accession>
<protein>
    <submittedName>
        <fullName evidence="2">Uncharacterized protein</fullName>
    </submittedName>
</protein>
<reference evidence="2" key="1">
    <citation type="journal article" date="2022" name="bioRxiv">
        <title>Sequencing and chromosome-scale assembly of the giantPleurodeles waltlgenome.</title>
        <authorList>
            <person name="Brown T."/>
            <person name="Elewa A."/>
            <person name="Iarovenko S."/>
            <person name="Subramanian E."/>
            <person name="Araus A.J."/>
            <person name="Petzold A."/>
            <person name="Susuki M."/>
            <person name="Suzuki K.-i.T."/>
            <person name="Hayashi T."/>
            <person name="Toyoda A."/>
            <person name="Oliveira C."/>
            <person name="Osipova E."/>
            <person name="Leigh N.D."/>
            <person name="Simon A."/>
            <person name="Yun M.H."/>
        </authorList>
    </citation>
    <scope>NUCLEOTIDE SEQUENCE</scope>
    <source>
        <strain evidence="2">20211129_DDA</strain>
        <tissue evidence="2">Liver</tissue>
    </source>
</reference>
<dbReference type="EMBL" id="JANPWB010000011">
    <property type="protein sequence ID" value="KAJ1123198.1"/>
    <property type="molecule type" value="Genomic_DNA"/>
</dbReference>
<dbReference type="AlphaFoldDB" id="A0AAV7P9F7"/>
<feature type="region of interest" description="Disordered" evidence="1">
    <location>
        <begin position="1"/>
        <end position="23"/>
    </location>
</feature>
<keyword evidence="3" id="KW-1185">Reference proteome</keyword>
<name>A0AAV7P9F7_PLEWA</name>
<organism evidence="2 3">
    <name type="scientific">Pleurodeles waltl</name>
    <name type="common">Iberian ribbed newt</name>
    <dbReference type="NCBI Taxonomy" id="8319"/>
    <lineage>
        <taxon>Eukaryota</taxon>
        <taxon>Metazoa</taxon>
        <taxon>Chordata</taxon>
        <taxon>Craniata</taxon>
        <taxon>Vertebrata</taxon>
        <taxon>Euteleostomi</taxon>
        <taxon>Amphibia</taxon>
        <taxon>Batrachia</taxon>
        <taxon>Caudata</taxon>
        <taxon>Salamandroidea</taxon>
        <taxon>Salamandridae</taxon>
        <taxon>Pleurodelinae</taxon>
        <taxon>Pleurodeles</taxon>
    </lineage>
</organism>
<evidence type="ECO:0000313" key="3">
    <source>
        <dbReference type="Proteomes" id="UP001066276"/>
    </source>
</evidence>
<evidence type="ECO:0000256" key="1">
    <source>
        <dbReference type="SAM" id="MobiDB-lite"/>
    </source>
</evidence>
<evidence type="ECO:0000313" key="2">
    <source>
        <dbReference type="EMBL" id="KAJ1123198.1"/>
    </source>
</evidence>